<dbReference type="Gene3D" id="3.10.350.10">
    <property type="entry name" value="LysM domain"/>
    <property type="match status" value="1"/>
</dbReference>
<keyword evidence="3" id="KW-0732">Signal</keyword>
<dbReference type="EMBL" id="JBHMCG010000058">
    <property type="protein sequence ID" value="MFB9573484.1"/>
    <property type="molecule type" value="Genomic_DNA"/>
</dbReference>
<keyword evidence="8" id="KW-0812">Transmembrane</keyword>
<accession>A0ABV5R6L1</accession>
<dbReference type="PROSITE" id="PS51782">
    <property type="entry name" value="LYSM"/>
    <property type="match status" value="1"/>
</dbReference>
<dbReference type="CDD" id="cd00118">
    <property type="entry name" value="LysM"/>
    <property type="match status" value="1"/>
</dbReference>
<keyword evidence="4" id="KW-0677">Repeat</keyword>
<dbReference type="RefSeq" id="WP_345518758.1">
    <property type="nucleotide sequence ID" value="NZ_BAAAXD010000047.1"/>
</dbReference>
<evidence type="ECO:0000259" key="9">
    <source>
        <dbReference type="PROSITE" id="PS51782"/>
    </source>
</evidence>
<keyword evidence="12" id="KW-1185">Reference proteome</keyword>
<protein>
    <submittedName>
        <fullName evidence="11">C40 family peptidase</fullName>
    </submittedName>
</protein>
<evidence type="ECO:0000256" key="3">
    <source>
        <dbReference type="ARBA" id="ARBA00022729"/>
    </source>
</evidence>
<dbReference type="InterPro" id="IPR018392">
    <property type="entry name" value="LysM"/>
</dbReference>
<dbReference type="Pfam" id="PF01476">
    <property type="entry name" value="LysM"/>
    <property type="match status" value="1"/>
</dbReference>
<name>A0ABV5R6L1_9ACTN</name>
<comment type="caution">
    <text evidence="11">The sequence shown here is derived from an EMBL/GenBank/DDBJ whole genome shotgun (WGS) entry which is preliminary data.</text>
</comment>
<dbReference type="PANTHER" id="PTHR47359">
    <property type="entry name" value="PEPTIDOGLYCAN DL-ENDOPEPTIDASE CWLO"/>
    <property type="match status" value="1"/>
</dbReference>
<evidence type="ECO:0000256" key="4">
    <source>
        <dbReference type="ARBA" id="ARBA00022737"/>
    </source>
</evidence>
<feature type="region of interest" description="Disordered" evidence="7">
    <location>
        <begin position="77"/>
        <end position="129"/>
    </location>
</feature>
<feature type="region of interest" description="Disordered" evidence="7">
    <location>
        <begin position="175"/>
        <end position="202"/>
    </location>
</feature>
<gene>
    <name evidence="11" type="ORF">ACFFTL_14405</name>
</gene>
<dbReference type="Proteomes" id="UP001589710">
    <property type="component" value="Unassembled WGS sequence"/>
</dbReference>
<evidence type="ECO:0000256" key="8">
    <source>
        <dbReference type="SAM" id="Phobius"/>
    </source>
</evidence>
<comment type="similarity">
    <text evidence="1">Belongs to the peptidase C40 family.</text>
</comment>
<sequence length="318" mass="33172">MAQQTLLKPLRQTLEKTKEHQPRKASRSAPASHRRPRSHSAGNSRTQTGDWRWVVVGLVVTFVLSLLGGALLGVHGPSGAPSADPPAITLQPKSPATPKPAPKGPTSGPAQKPAGPGTAEARPAGVKKVTVRPGDTLWALARTHGTTIKALQRLNGLGSSTLIYAGNQLRVAGIPSSPDTARQPTATAPTTTQRPAVKSRAKSAPNTVITYARAQLGKPYIWGGTGPRGFDCSGLVMRAWLAAGVKLPRTTWGQIHAGAATSRARLVPGDLVLSYGGGHVGLYIGNGKVIHAPRPGSTVTVAPLPDRGKVVAYRHIHP</sequence>
<evidence type="ECO:0000256" key="1">
    <source>
        <dbReference type="ARBA" id="ARBA00007074"/>
    </source>
</evidence>
<feature type="compositionally biased region" description="Low complexity" evidence="7">
    <location>
        <begin position="180"/>
        <end position="196"/>
    </location>
</feature>
<evidence type="ECO:0000256" key="5">
    <source>
        <dbReference type="ARBA" id="ARBA00022801"/>
    </source>
</evidence>
<dbReference type="PROSITE" id="PS51935">
    <property type="entry name" value="NLPC_P60"/>
    <property type="match status" value="1"/>
</dbReference>
<feature type="domain" description="NlpC/P60" evidence="10">
    <location>
        <begin position="202"/>
        <end position="318"/>
    </location>
</feature>
<dbReference type="Pfam" id="PF00877">
    <property type="entry name" value="NLPC_P60"/>
    <property type="match status" value="1"/>
</dbReference>
<evidence type="ECO:0000313" key="11">
    <source>
        <dbReference type="EMBL" id="MFB9573484.1"/>
    </source>
</evidence>
<organism evidence="11 12">
    <name type="scientific">Streptomyces yanii</name>
    <dbReference type="NCBI Taxonomy" id="78510"/>
    <lineage>
        <taxon>Bacteria</taxon>
        <taxon>Bacillati</taxon>
        <taxon>Actinomycetota</taxon>
        <taxon>Actinomycetes</taxon>
        <taxon>Kitasatosporales</taxon>
        <taxon>Streptomycetaceae</taxon>
        <taxon>Streptomyces</taxon>
    </lineage>
</organism>
<feature type="domain" description="LysM" evidence="9">
    <location>
        <begin position="127"/>
        <end position="171"/>
    </location>
</feature>
<proteinExistence type="inferred from homology"/>
<evidence type="ECO:0000256" key="2">
    <source>
        <dbReference type="ARBA" id="ARBA00022670"/>
    </source>
</evidence>
<keyword evidence="8" id="KW-1133">Transmembrane helix</keyword>
<feature type="transmembrane region" description="Helical" evidence="8">
    <location>
        <begin position="53"/>
        <end position="74"/>
    </location>
</feature>
<evidence type="ECO:0000256" key="7">
    <source>
        <dbReference type="SAM" id="MobiDB-lite"/>
    </source>
</evidence>
<dbReference type="SMART" id="SM00257">
    <property type="entry name" value="LysM"/>
    <property type="match status" value="1"/>
</dbReference>
<evidence type="ECO:0000259" key="10">
    <source>
        <dbReference type="PROSITE" id="PS51935"/>
    </source>
</evidence>
<evidence type="ECO:0000313" key="12">
    <source>
        <dbReference type="Proteomes" id="UP001589710"/>
    </source>
</evidence>
<dbReference type="InterPro" id="IPR051794">
    <property type="entry name" value="PG_Endopeptidase_C40"/>
</dbReference>
<dbReference type="SUPFAM" id="SSF54001">
    <property type="entry name" value="Cysteine proteinases"/>
    <property type="match status" value="1"/>
</dbReference>
<dbReference type="PANTHER" id="PTHR47359:SF3">
    <property type="entry name" value="NLP_P60 DOMAIN-CONTAINING PROTEIN-RELATED"/>
    <property type="match status" value="1"/>
</dbReference>
<keyword evidence="2" id="KW-0645">Protease</keyword>
<dbReference type="SUPFAM" id="SSF54106">
    <property type="entry name" value="LysM domain"/>
    <property type="match status" value="1"/>
</dbReference>
<dbReference type="InterPro" id="IPR036779">
    <property type="entry name" value="LysM_dom_sf"/>
</dbReference>
<keyword evidence="6" id="KW-0788">Thiol protease</keyword>
<dbReference type="InterPro" id="IPR038765">
    <property type="entry name" value="Papain-like_cys_pep_sf"/>
</dbReference>
<feature type="compositionally biased region" description="Basic residues" evidence="7">
    <location>
        <begin position="23"/>
        <end position="38"/>
    </location>
</feature>
<dbReference type="Gene3D" id="3.90.1720.10">
    <property type="entry name" value="endopeptidase domain like (from Nostoc punctiforme)"/>
    <property type="match status" value="1"/>
</dbReference>
<reference evidence="11 12" key="1">
    <citation type="submission" date="2024-09" db="EMBL/GenBank/DDBJ databases">
        <authorList>
            <person name="Sun Q."/>
            <person name="Mori K."/>
        </authorList>
    </citation>
    <scope>NUCLEOTIDE SEQUENCE [LARGE SCALE GENOMIC DNA]</scope>
    <source>
        <strain evidence="11 12">JCM 3331</strain>
    </source>
</reference>
<feature type="compositionally biased region" description="Low complexity" evidence="7">
    <location>
        <begin position="77"/>
        <end position="94"/>
    </location>
</feature>
<feature type="region of interest" description="Disordered" evidence="7">
    <location>
        <begin position="1"/>
        <end position="46"/>
    </location>
</feature>
<feature type="compositionally biased region" description="Basic and acidic residues" evidence="7">
    <location>
        <begin position="13"/>
        <end position="22"/>
    </location>
</feature>
<evidence type="ECO:0000256" key="6">
    <source>
        <dbReference type="ARBA" id="ARBA00022807"/>
    </source>
</evidence>
<keyword evidence="5" id="KW-0378">Hydrolase</keyword>
<keyword evidence="8" id="KW-0472">Membrane</keyword>
<dbReference type="InterPro" id="IPR000064">
    <property type="entry name" value="NLP_P60_dom"/>
</dbReference>